<dbReference type="SMART" id="SM00283">
    <property type="entry name" value="MA"/>
    <property type="match status" value="1"/>
</dbReference>
<dbReference type="Pfam" id="PF00672">
    <property type="entry name" value="HAMP"/>
    <property type="match status" value="1"/>
</dbReference>
<protein>
    <submittedName>
        <fullName evidence="11">Methyl-accepting chemotaxis protein</fullName>
    </submittedName>
</protein>
<evidence type="ECO:0000313" key="12">
    <source>
        <dbReference type="Proteomes" id="UP000675284"/>
    </source>
</evidence>
<reference evidence="11" key="1">
    <citation type="submission" date="2021-04" db="EMBL/GenBank/DDBJ databases">
        <title>Isolation and polyphasic classification of algal microorganism.</title>
        <authorList>
            <person name="Wang S."/>
        </authorList>
    </citation>
    <scope>NUCLEOTIDE SEQUENCE</scope>
    <source>
        <strain evidence="11">720a</strain>
    </source>
</reference>
<dbReference type="Proteomes" id="UP000675284">
    <property type="component" value="Unassembled WGS sequence"/>
</dbReference>
<keyword evidence="8" id="KW-0812">Transmembrane</keyword>
<dbReference type="GO" id="GO:0007165">
    <property type="term" value="P:signal transduction"/>
    <property type="evidence" value="ECO:0007669"/>
    <property type="project" value="UniProtKB-KW"/>
</dbReference>
<keyword evidence="4 6" id="KW-0807">Transducer</keyword>
<feature type="transmembrane region" description="Helical" evidence="8">
    <location>
        <begin position="43"/>
        <end position="68"/>
    </location>
</feature>
<proteinExistence type="inferred from homology"/>
<evidence type="ECO:0000256" key="1">
    <source>
        <dbReference type="ARBA" id="ARBA00004236"/>
    </source>
</evidence>
<dbReference type="PROSITE" id="PS50111">
    <property type="entry name" value="CHEMOTAXIS_TRANSDUC_2"/>
    <property type="match status" value="1"/>
</dbReference>
<dbReference type="InterPro" id="IPR004089">
    <property type="entry name" value="MCPsignal_dom"/>
</dbReference>
<feature type="domain" description="HAMP" evidence="10">
    <location>
        <begin position="65"/>
        <end position="118"/>
    </location>
</feature>
<dbReference type="Gene3D" id="1.10.287.950">
    <property type="entry name" value="Methyl-accepting chemotaxis protein"/>
    <property type="match status" value="1"/>
</dbReference>
<sequence>MTSEVEPLESEFRSRLEESLTVTKEEITDDGQSIIDDGKSTHIVIIVVTVLVAIISIAIELFIVRIISRPIFNLTKRMKLIAKGELHHEPLQTSLKDELGQLINATNEMNQNTNQLLGRIGSVSETVGNHSESLSQTANDVKAGSEQVATTMQELSAGSETQANNASDLALNMDNFTTKVRETNDKGALIQQASNEILTMTEEGDSMMKSSSAQMVKIDEIVKDAVHKVKDLDVQSQEISSLVNVIRDIADQTNLLALNAAIEAARAGEHGKGFAVVADEVRKLAEQVGESVTDITKIVSNIQQNSTLVTESLQGSYTEVEEGTSQIKSTQETFNGISMFVTEMVHTINSMADNLAEMTSNSNKMNESIQEIASITEESSAGIEQTSAAAQQSSSSMEEVVDSSQQLAKLAEDLNELVKKFKLR</sequence>
<dbReference type="SMART" id="SM00304">
    <property type="entry name" value="HAMP"/>
    <property type="match status" value="1"/>
</dbReference>
<evidence type="ECO:0000256" key="7">
    <source>
        <dbReference type="SAM" id="MobiDB-lite"/>
    </source>
</evidence>
<feature type="region of interest" description="Disordered" evidence="7">
    <location>
        <begin position="378"/>
        <end position="402"/>
    </location>
</feature>
<evidence type="ECO:0000259" key="10">
    <source>
        <dbReference type="PROSITE" id="PS50885"/>
    </source>
</evidence>
<evidence type="ECO:0000256" key="2">
    <source>
        <dbReference type="ARBA" id="ARBA00022475"/>
    </source>
</evidence>
<dbReference type="PANTHER" id="PTHR32089:SF114">
    <property type="entry name" value="METHYL-ACCEPTING CHEMOTAXIS PROTEIN MCPB"/>
    <property type="match status" value="1"/>
</dbReference>
<name>A0A941DY55_9BACI</name>
<dbReference type="PROSITE" id="PS50885">
    <property type="entry name" value="HAMP"/>
    <property type="match status" value="1"/>
</dbReference>
<dbReference type="InterPro" id="IPR003660">
    <property type="entry name" value="HAMP_dom"/>
</dbReference>
<dbReference type="AlphaFoldDB" id="A0A941DY55"/>
<dbReference type="Pfam" id="PF00015">
    <property type="entry name" value="MCPsignal"/>
    <property type="match status" value="1"/>
</dbReference>
<feature type="domain" description="Methyl-accepting transducer" evidence="9">
    <location>
        <begin position="137"/>
        <end position="387"/>
    </location>
</feature>
<accession>A0A941DY55</accession>
<evidence type="ECO:0000256" key="8">
    <source>
        <dbReference type="SAM" id="Phobius"/>
    </source>
</evidence>
<dbReference type="SUPFAM" id="SSF58104">
    <property type="entry name" value="Methyl-accepting chemotaxis protein (MCP) signaling domain"/>
    <property type="match status" value="1"/>
</dbReference>
<keyword evidence="3 8" id="KW-0472">Membrane</keyword>
<evidence type="ECO:0000256" key="3">
    <source>
        <dbReference type="ARBA" id="ARBA00023136"/>
    </source>
</evidence>
<comment type="subcellular location">
    <subcellularLocation>
        <location evidence="1">Cell membrane</location>
    </subcellularLocation>
</comment>
<keyword evidence="8" id="KW-1133">Transmembrane helix</keyword>
<keyword evidence="2" id="KW-1003">Cell membrane</keyword>
<dbReference type="PANTHER" id="PTHR32089">
    <property type="entry name" value="METHYL-ACCEPTING CHEMOTAXIS PROTEIN MCPB"/>
    <property type="match status" value="1"/>
</dbReference>
<dbReference type="CDD" id="cd11386">
    <property type="entry name" value="MCP_signal"/>
    <property type="match status" value="1"/>
</dbReference>
<organism evidence="11 12">
    <name type="scientific">Virgibacillus salarius</name>
    <dbReference type="NCBI Taxonomy" id="447199"/>
    <lineage>
        <taxon>Bacteria</taxon>
        <taxon>Bacillati</taxon>
        <taxon>Bacillota</taxon>
        <taxon>Bacilli</taxon>
        <taxon>Bacillales</taxon>
        <taxon>Bacillaceae</taxon>
        <taxon>Virgibacillus</taxon>
    </lineage>
</organism>
<feature type="compositionally biased region" description="Low complexity" evidence="7">
    <location>
        <begin position="384"/>
        <end position="402"/>
    </location>
</feature>
<dbReference type="CDD" id="cd06225">
    <property type="entry name" value="HAMP"/>
    <property type="match status" value="1"/>
</dbReference>
<evidence type="ECO:0000256" key="4">
    <source>
        <dbReference type="ARBA" id="ARBA00023224"/>
    </source>
</evidence>
<gene>
    <name evidence="11" type="ORF">KCX74_16960</name>
</gene>
<evidence type="ECO:0000256" key="5">
    <source>
        <dbReference type="ARBA" id="ARBA00029447"/>
    </source>
</evidence>
<dbReference type="EMBL" id="JAGSOT010000067">
    <property type="protein sequence ID" value="MBR7797722.1"/>
    <property type="molecule type" value="Genomic_DNA"/>
</dbReference>
<comment type="similarity">
    <text evidence="5">Belongs to the methyl-accepting chemotaxis (MCP) protein family.</text>
</comment>
<evidence type="ECO:0000256" key="6">
    <source>
        <dbReference type="PROSITE-ProRule" id="PRU00284"/>
    </source>
</evidence>
<keyword evidence="12" id="KW-1185">Reference proteome</keyword>
<comment type="caution">
    <text evidence="11">The sequence shown here is derived from an EMBL/GenBank/DDBJ whole genome shotgun (WGS) entry which is preliminary data.</text>
</comment>
<dbReference type="GO" id="GO:0005886">
    <property type="term" value="C:plasma membrane"/>
    <property type="evidence" value="ECO:0007669"/>
    <property type="project" value="UniProtKB-SubCell"/>
</dbReference>
<evidence type="ECO:0000313" key="11">
    <source>
        <dbReference type="EMBL" id="MBR7797722.1"/>
    </source>
</evidence>
<evidence type="ECO:0000259" key="9">
    <source>
        <dbReference type="PROSITE" id="PS50111"/>
    </source>
</evidence>